<evidence type="ECO:0000313" key="1">
    <source>
        <dbReference type="EnsemblMetazoa" id="GPAI036821-PA"/>
    </source>
</evidence>
<reference evidence="2" key="1">
    <citation type="submission" date="2014-03" db="EMBL/GenBank/DDBJ databases">
        <authorList>
            <person name="Aksoy S."/>
            <person name="Warren W."/>
            <person name="Wilson R.K."/>
        </authorList>
    </citation>
    <scope>NUCLEOTIDE SEQUENCE [LARGE SCALE GENOMIC DNA]</scope>
    <source>
        <strain evidence="2">IAEA</strain>
    </source>
</reference>
<dbReference type="EnsemblMetazoa" id="GPAI036821-RA">
    <property type="protein sequence ID" value="GPAI036821-PA"/>
    <property type="gene ID" value="GPAI036821"/>
</dbReference>
<dbReference type="AlphaFoldDB" id="A0A1B0A7M2"/>
<evidence type="ECO:0000313" key="2">
    <source>
        <dbReference type="Proteomes" id="UP000092445"/>
    </source>
</evidence>
<dbReference type="VEuPathDB" id="VectorBase:GPAI036821"/>
<proteinExistence type="predicted"/>
<protein>
    <submittedName>
        <fullName evidence="1">Uncharacterized protein</fullName>
    </submittedName>
</protein>
<sequence length="231" mass="24971">MLSYPYDCYTPVIQQRADDINIRRYLDTGLCWYLLLRQTWLLFQDGCCAIGRGVWLLLTESRVSNLVPLAFRHRNVGSVAESGCRRATRANCSAQGPPRGRGRPPQGVVADVHLVVVGETSHMVRDAGLTRFIGLEIYAQSEQVTKGTKGYTGARRFLTDLNSYSIVVVEVPDVLVLVNAEMVVVVVLVVAVAADGGGNVLKQLSGGLGTPNLSVIVLVAADFGVGAVRQD</sequence>
<dbReference type="Proteomes" id="UP000092445">
    <property type="component" value="Unassembled WGS sequence"/>
</dbReference>
<accession>A0A1B0A7M2</accession>
<keyword evidence="2" id="KW-1185">Reference proteome</keyword>
<name>A0A1B0A7M2_GLOPL</name>
<organism evidence="1 2">
    <name type="scientific">Glossina pallidipes</name>
    <name type="common">Tsetse fly</name>
    <dbReference type="NCBI Taxonomy" id="7398"/>
    <lineage>
        <taxon>Eukaryota</taxon>
        <taxon>Metazoa</taxon>
        <taxon>Ecdysozoa</taxon>
        <taxon>Arthropoda</taxon>
        <taxon>Hexapoda</taxon>
        <taxon>Insecta</taxon>
        <taxon>Pterygota</taxon>
        <taxon>Neoptera</taxon>
        <taxon>Endopterygota</taxon>
        <taxon>Diptera</taxon>
        <taxon>Brachycera</taxon>
        <taxon>Muscomorpha</taxon>
        <taxon>Hippoboscoidea</taxon>
        <taxon>Glossinidae</taxon>
        <taxon>Glossina</taxon>
    </lineage>
</organism>
<reference evidence="1" key="2">
    <citation type="submission" date="2020-05" db="UniProtKB">
        <authorList>
            <consortium name="EnsemblMetazoa"/>
        </authorList>
    </citation>
    <scope>IDENTIFICATION</scope>
    <source>
        <strain evidence="1">IAEA</strain>
    </source>
</reference>